<dbReference type="InterPro" id="IPR023214">
    <property type="entry name" value="HAD_sf"/>
</dbReference>
<reference evidence="1 2" key="1">
    <citation type="submission" date="2016-08" db="EMBL/GenBank/DDBJ databases">
        <title>Whole genome sequence of Mesorhizobium sp. strain UASWS1009 isolated from industrial sewage.</title>
        <authorList>
            <person name="Crovadore J."/>
            <person name="Calmin G."/>
            <person name="Chablais R."/>
            <person name="Cochard B."/>
            <person name="Lefort F."/>
        </authorList>
    </citation>
    <scope>NUCLEOTIDE SEQUENCE [LARGE SCALE GENOMIC DNA]</scope>
    <source>
        <strain evidence="1 2">UASWS1009</strain>
    </source>
</reference>
<dbReference type="InterPro" id="IPR036412">
    <property type="entry name" value="HAD-like_sf"/>
</dbReference>
<dbReference type="Gene3D" id="3.40.50.1000">
    <property type="entry name" value="HAD superfamily/HAD-like"/>
    <property type="match status" value="2"/>
</dbReference>
<dbReference type="AlphaFoldDB" id="A0A1C2EAV3"/>
<organism evidence="1 2">
    <name type="scientific">Mesorhizobium hungaricum</name>
    <dbReference type="NCBI Taxonomy" id="1566387"/>
    <lineage>
        <taxon>Bacteria</taxon>
        <taxon>Pseudomonadati</taxon>
        <taxon>Pseudomonadota</taxon>
        <taxon>Alphaproteobacteria</taxon>
        <taxon>Hyphomicrobiales</taxon>
        <taxon>Phyllobacteriaceae</taxon>
        <taxon>Mesorhizobium</taxon>
    </lineage>
</organism>
<sequence length="286" mass="30879">MTDLLETIDTLTAVSGRYDTLLCDVWGVVHNGETHFPAAAAALAQARKAGLAVVLITNSPRRNADVIAQLRVIGVPDDAFDRVVTSGDVTRDLIAEGPRKVFHLGPDRDVTIYDGLDVELVEEFEAQAVVCTGLFDDEAETPEDYAEMLARLRARNLPFICANPDIIVERGDRLIWCAGALARDYAQLGGRTLIAGKPHAPIYAAAMKAACEALGRDLTRNQALAIGDGMMTDVKGGADNGFDVLYISGGIHARDYGDPLRPDPARLAAFLEKHGYRPVAVMPRLK</sequence>
<dbReference type="CDD" id="cd07525">
    <property type="entry name" value="HAD_like"/>
    <property type="match status" value="1"/>
</dbReference>
<keyword evidence="2" id="KW-1185">Reference proteome</keyword>
<gene>
    <name evidence="1" type="ORF">QV13_02200</name>
</gene>
<dbReference type="InterPro" id="IPR006356">
    <property type="entry name" value="HAD-SF_hydro_IIA_hyp3"/>
</dbReference>
<dbReference type="Pfam" id="PF13344">
    <property type="entry name" value="Hydrolase_6"/>
    <property type="match status" value="1"/>
</dbReference>
<accession>A0A1C2EAV3</accession>
<evidence type="ECO:0000313" key="2">
    <source>
        <dbReference type="Proteomes" id="UP000094412"/>
    </source>
</evidence>
<dbReference type="RefSeq" id="WP_024927177.1">
    <property type="nucleotide sequence ID" value="NZ_MDEO01000022.1"/>
</dbReference>
<dbReference type="OrthoDB" id="9791073at2"/>
<dbReference type="PANTHER" id="PTHR19288">
    <property type="entry name" value="4-NITROPHENYLPHOSPHATASE-RELATED"/>
    <property type="match status" value="1"/>
</dbReference>
<dbReference type="Proteomes" id="UP000094412">
    <property type="component" value="Unassembled WGS sequence"/>
</dbReference>
<keyword evidence="1" id="KW-0378">Hydrolase</keyword>
<dbReference type="NCBIfam" id="TIGR01459">
    <property type="entry name" value="HAD-SF-IIA-hyp4"/>
    <property type="match status" value="1"/>
</dbReference>
<dbReference type="PANTHER" id="PTHR19288:SF90">
    <property type="entry name" value="OS08G0542600 PROTEIN"/>
    <property type="match status" value="1"/>
</dbReference>
<comment type="caution">
    <text evidence="1">The sequence shown here is derived from an EMBL/GenBank/DDBJ whole genome shotgun (WGS) entry which is preliminary data.</text>
</comment>
<proteinExistence type="predicted"/>
<dbReference type="NCBIfam" id="TIGR01460">
    <property type="entry name" value="HAD-SF-IIA"/>
    <property type="match status" value="1"/>
</dbReference>
<dbReference type="EMBL" id="MDEO01000022">
    <property type="protein sequence ID" value="OCX24101.1"/>
    <property type="molecule type" value="Genomic_DNA"/>
</dbReference>
<dbReference type="Pfam" id="PF13242">
    <property type="entry name" value="Hydrolase_like"/>
    <property type="match status" value="1"/>
</dbReference>
<dbReference type="SUPFAM" id="SSF56784">
    <property type="entry name" value="HAD-like"/>
    <property type="match status" value="1"/>
</dbReference>
<evidence type="ECO:0000313" key="1">
    <source>
        <dbReference type="EMBL" id="OCX24101.1"/>
    </source>
</evidence>
<protein>
    <submittedName>
        <fullName evidence="1">HAD family hydrolase</fullName>
    </submittedName>
</protein>
<dbReference type="InterPro" id="IPR006357">
    <property type="entry name" value="HAD-SF_hydro_IIA"/>
</dbReference>
<dbReference type="GO" id="GO:0005737">
    <property type="term" value="C:cytoplasm"/>
    <property type="evidence" value="ECO:0007669"/>
    <property type="project" value="TreeGrafter"/>
</dbReference>
<name>A0A1C2EAV3_9HYPH</name>
<dbReference type="GO" id="GO:0016791">
    <property type="term" value="F:phosphatase activity"/>
    <property type="evidence" value="ECO:0007669"/>
    <property type="project" value="TreeGrafter"/>
</dbReference>
<dbReference type="STRING" id="1566387.QV13_02200"/>